<dbReference type="GO" id="GO:0055085">
    <property type="term" value="P:transmembrane transport"/>
    <property type="evidence" value="ECO:0007669"/>
    <property type="project" value="InterPro"/>
</dbReference>
<evidence type="ECO:0000256" key="7">
    <source>
        <dbReference type="ARBA" id="ARBA00023136"/>
    </source>
</evidence>
<evidence type="ECO:0000259" key="9">
    <source>
        <dbReference type="PROSITE" id="PS50928"/>
    </source>
</evidence>
<evidence type="ECO:0000256" key="1">
    <source>
        <dbReference type="ARBA" id="ARBA00004429"/>
    </source>
</evidence>
<name>A0A5C1YNA1_9PROT</name>
<dbReference type="GO" id="GO:0005886">
    <property type="term" value="C:plasma membrane"/>
    <property type="evidence" value="ECO:0007669"/>
    <property type="project" value="UniProtKB-SubCell"/>
</dbReference>
<evidence type="ECO:0000313" key="10">
    <source>
        <dbReference type="EMBL" id="QEO17441.1"/>
    </source>
</evidence>
<dbReference type="PANTHER" id="PTHR43357:SF4">
    <property type="entry name" value="INNER MEMBRANE ABC TRANSPORTER PERMEASE PROTEIN YDCV"/>
    <property type="match status" value="1"/>
</dbReference>
<feature type="transmembrane region" description="Helical" evidence="8">
    <location>
        <begin position="134"/>
        <end position="157"/>
    </location>
</feature>
<dbReference type="OrthoDB" id="7268769at2"/>
<gene>
    <name evidence="10" type="ORF">FLP30_06675</name>
</gene>
<comment type="similarity">
    <text evidence="8">Belongs to the binding-protein-dependent transport system permease family.</text>
</comment>
<dbReference type="Proteomes" id="UP000324536">
    <property type="component" value="Chromosome"/>
</dbReference>
<evidence type="ECO:0000256" key="6">
    <source>
        <dbReference type="ARBA" id="ARBA00022989"/>
    </source>
</evidence>
<feature type="transmembrane region" description="Helical" evidence="8">
    <location>
        <begin position="73"/>
        <end position="95"/>
    </location>
</feature>
<keyword evidence="7 8" id="KW-0472">Membrane</keyword>
<dbReference type="CDD" id="cd06261">
    <property type="entry name" value="TM_PBP2"/>
    <property type="match status" value="1"/>
</dbReference>
<proteinExistence type="inferred from homology"/>
<keyword evidence="11" id="KW-1185">Reference proteome</keyword>
<feature type="transmembrane region" description="Helical" evidence="8">
    <location>
        <begin position="107"/>
        <end position="128"/>
    </location>
</feature>
<keyword evidence="2 8" id="KW-0813">Transport</keyword>
<protein>
    <submittedName>
        <fullName evidence="10">ABC transporter permease</fullName>
    </submittedName>
</protein>
<dbReference type="EMBL" id="CP043506">
    <property type="protein sequence ID" value="QEO17441.1"/>
    <property type="molecule type" value="Genomic_DNA"/>
</dbReference>
<comment type="subcellular location">
    <subcellularLocation>
        <location evidence="1">Cell inner membrane</location>
        <topology evidence="1">Multi-pass membrane protein</topology>
    </subcellularLocation>
    <subcellularLocation>
        <location evidence="8">Cell membrane</location>
        <topology evidence="8">Multi-pass membrane protein</topology>
    </subcellularLocation>
</comment>
<dbReference type="Pfam" id="PF00528">
    <property type="entry name" value="BPD_transp_1"/>
    <property type="match status" value="1"/>
</dbReference>
<keyword evidence="4" id="KW-0997">Cell inner membrane</keyword>
<dbReference type="KEGG" id="acek:FLP30_06675"/>
<dbReference type="SUPFAM" id="SSF161098">
    <property type="entry name" value="MetI-like"/>
    <property type="match status" value="1"/>
</dbReference>
<feature type="transmembrane region" description="Helical" evidence="8">
    <location>
        <begin position="235"/>
        <end position="257"/>
    </location>
</feature>
<dbReference type="PANTHER" id="PTHR43357">
    <property type="entry name" value="INNER MEMBRANE ABC TRANSPORTER PERMEASE PROTEIN YDCV"/>
    <property type="match status" value="1"/>
</dbReference>
<feature type="transmembrane region" description="Helical" evidence="8">
    <location>
        <begin position="20"/>
        <end position="44"/>
    </location>
</feature>
<evidence type="ECO:0000256" key="3">
    <source>
        <dbReference type="ARBA" id="ARBA00022475"/>
    </source>
</evidence>
<keyword evidence="3" id="KW-1003">Cell membrane</keyword>
<keyword evidence="6 8" id="KW-1133">Transmembrane helix</keyword>
<sequence>MLLSLSRLGWIRPLLTASSVAIVVFLLCPLVLLMVLSFGSSQWFEFPPHSFTFRWYQSIIANPEWMQSLATSLEVGCVVALLSVLLGTLSAFGIMRCPARIRGSLETVFLLPMIFPVVVTAVSVYLFFSTTHLNGTFVGFVIGHLVIALPFAVSAVLNGLKELDGAVEDAAVLCGASRLQAAFRVTLPALKSSLTSAAVFSFLASWDDVVVAIFMSSPSLQTIPVKIWGNLQQDLSPDIAAVSTFLIVSSGIVIFCMNRVQGGAEE</sequence>
<evidence type="ECO:0000256" key="8">
    <source>
        <dbReference type="RuleBase" id="RU363032"/>
    </source>
</evidence>
<dbReference type="RefSeq" id="WP_149279119.1">
    <property type="nucleotide sequence ID" value="NZ_CP043506.1"/>
</dbReference>
<evidence type="ECO:0000313" key="11">
    <source>
        <dbReference type="Proteomes" id="UP000324536"/>
    </source>
</evidence>
<feature type="domain" description="ABC transmembrane type-1" evidence="9">
    <location>
        <begin position="69"/>
        <end position="257"/>
    </location>
</feature>
<keyword evidence="5 8" id="KW-0812">Transmembrane</keyword>
<dbReference type="PROSITE" id="PS50928">
    <property type="entry name" value="ABC_TM1"/>
    <property type="match status" value="1"/>
</dbReference>
<evidence type="ECO:0000256" key="5">
    <source>
        <dbReference type="ARBA" id="ARBA00022692"/>
    </source>
</evidence>
<dbReference type="Gene3D" id="1.10.3720.10">
    <property type="entry name" value="MetI-like"/>
    <property type="match status" value="1"/>
</dbReference>
<evidence type="ECO:0000256" key="4">
    <source>
        <dbReference type="ARBA" id="ARBA00022519"/>
    </source>
</evidence>
<accession>A0A5C1YNA1</accession>
<dbReference type="InterPro" id="IPR035906">
    <property type="entry name" value="MetI-like_sf"/>
</dbReference>
<evidence type="ECO:0000256" key="2">
    <source>
        <dbReference type="ARBA" id="ARBA00022448"/>
    </source>
</evidence>
<dbReference type="AlphaFoldDB" id="A0A5C1YNA1"/>
<dbReference type="InterPro" id="IPR000515">
    <property type="entry name" value="MetI-like"/>
</dbReference>
<reference evidence="10 11" key="1">
    <citation type="submission" date="2019-09" db="EMBL/GenBank/DDBJ databases">
        <title>Genome sequencing of strain KACC 21233.</title>
        <authorList>
            <person name="Heo J."/>
            <person name="Kim S.-J."/>
            <person name="Kim J.-S."/>
            <person name="Hong S.-B."/>
            <person name="Kwon S.-W."/>
        </authorList>
    </citation>
    <scope>NUCLEOTIDE SEQUENCE [LARGE SCALE GENOMIC DNA]</scope>
    <source>
        <strain evidence="10 11">KACC 21233</strain>
    </source>
</reference>
<organism evidence="10 11">
    <name type="scientific">Acetobacter vaccinii</name>
    <dbReference type="NCBI Taxonomy" id="2592655"/>
    <lineage>
        <taxon>Bacteria</taxon>
        <taxon>Pseudomonadati</taxon>
        <taxon>Pseudomonadota</taxon>
        <taxon>Alphaproteobacteria</taxon>
        <taxon>Acetobacterales</taxon>
        <taxon>Acetobacteraceae</taxon>
        <taxon>Acetobacter</taxon>
    </lineage>
</organism>
<feature type="transmembrane region" description="Helical" evidence="8">
    <location>
        <begin position="194"/>
        <end position="215"/>
    </location>
</feature>